<keyword evidence="2" id="KW-1185">Reference proteome</keyword>
<evidence type="ECO:0000313" key="2">
    <source>
        <dbReference type="Proteomes" id="UP000539265"/>
    </source>
</evidence>
<gene>
    <name evidence="1" type="ORF">FHS11_002690</name>
</gene>
<dbReference type="AlphaFoldDB" id="A0A839SIC1"/>
<reference evidence="1" key="1">
    <citation type="submission" date="2020-08" db="EMBL/GenBank/DDBJ databases">
        <title>Genomic Encyclopedia of Type Strains, Phase III (KMG-III): the genomes of soil and plant-associated and newly described type strains.</title>
        <authorList>
            <person name="Whitman W."/>
        </authorList>
    </citation>
    <scope>NUCLEOTIDE SEQUENCE [LARGE SCALE GENOMIC DNA]</scope>
    <source>
        <strain evidence="1">CECT 8628</strain>
    </source>
</reference>
<proteinExistence type="predicted"/>
<name>A0A839SIC1_9SPHI</name>
<protein>
    <submittedName>
        <fullName evidence="1">Uncharacterized protein</fullName>
    </submittedName>
</protein>
<sequence length="80" mass="9262">MSFLSTIKSTARLKKEPHWLIIPPCPAWPKIMVNLVVDRYFLKKGKITEMPLKTYWTIPYLSICNPEAGTKHNAIFKKTS</sequence>
<evidence type="ECO:0000313" key="1">
    <source>
        <dbReference type="EMBL" id="MBB3056267.1"/>
    </source>
</evidence>
<organism evidence="1 2">
    <name type="scientific">Mucilaginibacter gotjawali</name>
    <dbReference type="NCBI Taxonomy" id="1550579"/>
    <lineage>
        <taxon>Bacteria</taxon>
        <taxon>Pseudomonadati</taxon>
        <taxon>Bacteroidota</taxon>
        <taxon>Sphingobacteriia</taxon>
        <taxon>Sphingobacteriales</taxon>
        <taxon>Sphingobacteriaceae</taxon>
        <taxon>Mucilaginibacter</taxon>
    </lineage>
</organism>
<accession>A0A839SIC1</accession>
<dbReference type="EMBL" id="JACHWX010000007">
    <property type="protein sequence ID" value="MBB3056267.1"/>
    <property type="molecule type" value="Genomic_DNA"/>
</dbReference>
<dbReference type="Proteomes" id="UP000539265">
    <property type="component" value="Unassembled WGS sequence"/>
</dbReference>
<comment type="caution">
    <text evidence="1">The sequence shown here is derived from an EMBL/GenBank/DDBJ whole genome shotgun (WGS) entry which is preliminary data.</text>
</comment>